<comment type="caution">
    <text evidence="1">The sequence shown here is derived from an EMBL/GenBank/DDBJ whole genome shotgun (WGS) entry which is preliminary data.</text>
</comment>
<gene>
    <name evidence="1" type="ORF">RDB_LOCUS111690</name>
</gene>
<proteinExistence type="predicted"/>
<accession>A0A8H3C5D5</accession>
<reference evidence="1" key="1">
    <citation type="submission" date="2021-01" db="EMBL/GenBank/DDBJ databases">
        <authorList>
            <person name="Kaushik A."/>
        </authorList>
    </citation>
    <scope>NUCLEOTIDE SEQUENCE</scope>
    <source>
        <strain evidence="1">AG4-R118</strain>
    </source>
</reference>
<evidence type="ECO:0000313" key="1">
    <source>
        <dbReference type="EMBL" id="CAE6473625.1"/>
    </source>
</evidence>
<dbReference type="AlphaFoldDB" id="A0A8H3C5D5"/>
<evidence type="ECO:0000313" key="2">
    <source>
        <dbReference type="Proteomes" id="UP000663888"/>
    </source>
</evidence>
<dbReference type="EMBL" id="CAJMWX010001193">
    <property type="protein sequence ID" value="CAE6473625.1"/>
    <property type="molecule type" value="Genomic_DNA"/>
</dbReference>
<protein>
    <submittedName>
        <fullName evidence="1">Uncharacterized protein</fullName>
    </submittedName>
</protein>
<dbReference type="Proteomes" id="UP000663888">
    <property type="component" value="Unassembled WGS sequence"/>
</dbReference>
<sequence>MSSLPPPQYVLISQCTLPTDDTSESSNNALTHPQIHYQYADDPPTAIPMSLPSDAHVVYLDFDPSNSSQSQVRSASNSIVATGLAVSDAAGASTGENPHLYVISTGELHASTSGNDPKLALHDYRERLSAARHVIGAHPNRSRLESGP</sequence>
<name>A0A8H3C5D5_9AGAM</name>
<organism evidence="1 2">
    <name type="scientific">Rhizoctonia solani</name>
    <dbReference type="NCBI Taxonomy" id="456999"/>
    <lineage>
        <taxon>Eukaryota</taxon>
        <taxon>Fungi</taxon>
        <taxon>Dikarya</taxon>
        <taxon>Basidiomycota</taxon>
        <taxon>Agaricomycotina</taxon>
        <taxon>Agaricomycetes</taxon>
        <taxon>Cantharellales</taxon>
        <taxon>Ceratobasidiaceae</taxon>
        <taxon>Rhizoctonia</taxon>
    </lineage>
</organism>